<dbReference type="InterPro" id="IPR000718">
    <property type="entry name" value="Peptidase_M13"/>
</dbReference>
<keyword evidence="8" id="KW-0482">Metalloprotease</keyword>
<evidence type="ECO:0000256" key="8">
    <source>
        <dbReference type="ARBA" id="ARBA00023049"/>
    </source>
</evidence>
<dbReference type="InterPro" id="IPR008753">
    <property type="entry name" value="Peptidase_M13_N"/>
</dbReference>
<dbReference type="Gene3D" id="1.10.1380.10">
    <property type="entry name" value="Neutral endopeptidase , domain2"/>
    <property type="match status" value="1"/>
</dbReference>
<dbReference type="GO" id="GO:0004222">
    <property type="term" value="F:metalloendopeptidase activity"/>
    <property type="evidence" value="ECO:0007669"/>
    <property type="project" value="InterPro"/>
</dbReference>
<name>A0AAV7XGN8_9NEOP</name>
<dbReference type="InterPro" id="IPR018497">
    <property type="entry name" value="Peptidase_M13_C"/>
</dbReference>
<protein>
    <submittedName>
        <fullName evidence="11">Uncharacterized protein</fullName>
    </submittedName>
</protein>
<dbReference type="PROSITE" id="PS51885">
    <property type="entry name" value="NEPRILYSIN"/>
    <property type="match status" value="1"/>
</dbReference>
<evidence type="ECO:0000259" key="9">
    <source>
        <dbReference type="Pfam" id="PF01431"/>
    </source>
</evidence>
<dbReference type="EMBL" id="JAPTSV010000011">
    <property type="protein sequence ID" value="KAJ1522749.1"/>
    <property type="molecule type" value="Genomic_DNA"/>
</dbReference>
<feature type="domain" description="Peptidase M13 N-terminal" evidence="10">
    <location>
        <begin position="13"/>
        <end position="103"/>
    </location>
</feature>
<dbReference type="InterPro" id="IPR024079">
    <property type="entry name" value="MetalloPept_cat_dom_sf"/>
</dbReference>
<keyword evidence="5" id="KW-0479">Metal-binding</keyword>
<dbReference type="AlphaFoldDB" id="A0AAV7XGN8"/>
<dbReference type="Pfam" id="PF01431">
    <property type="entry name" value="Peptidase_M13"/>
    <property type="match status" value="1"/>
</dbReference>
<evidence type="ECO:0000256" key="6">
    <source>
        <dbReference type="ARBA" id="ARBA00022801"/>
    </source>
</evidence>
<dbReference type="Proteomes" id="UP001075354">
    <property type="component" value="Chromosome 11"/>
</dbReference>
<keyword evidence="7" id="KW-0862">Zinc</keyword>
<comment type="similarity">
    <text evidence="3">Belongs to the peptidase M13 family.</text>
</comment>
<evidence type="ECO:0000256" key="4">
    <source>
        <dbReference type="ARBA" id="ARBA00022670"/>
    </source>
</evidence>
<sequence length="378" mass="43348">MFENVPNVTLDLTKDKIMVEDDEYLRKLSQLLAETPADTLQLSLWWELADLLAPYTTSEMRQLKRRYLEIASGTSAAKTRESVCTETVNGLMGMAASYHLADAAYLRTTGEKEWLLRPKDLNEYYDGLNLTKDAFLDDMLLYQQLITTSVLSQLRRVNDEDGWATDPTDVNAFHTFQSNAVTIPAGILQFPFYDLGLEALNYGAIGSILGHELTHGFDSYGRLFDRDGNMRPWWSNGTVAEYENRTACFVKQYGDYFLPEVEMNVDGELTLGENIADNGGLHESVRAYRRYLARHRLTEPLLPGMANYTHEQLLFLSYVHVWCESWTDESLRWSLEDEHAPNRVRTWGTLSNSEDFARAWGCGRGTGMNPDRRRCRLW</sequence>
<dbReference type="Gene3D" id="3.40.390.10">
    <property type="entry name" value="Collagenase (Catalytic Domain)"/>
    <property type="match status" value="1"/>
</dbReference>
<feature type="domain" description="Peptidase M13 C-terminal" evidence="9">
    <location>
        <begin position="171"/>
        <end position="374"/>
    </location>
</feature>
<dbReference type="Pfam" id="PF05649">
    <property type="entry name" value="Peptidase_M13_N"/>
    <property type="match status" value="1"/>
</dbReference>
<organism evidence="11 12">
    <name type="scientific">Megalurothrips usitatus</name>
    <name type="common">bean blossom thrips</name>
    <dbReference type="NCBI Taxonomy" id="439358"/>
    <lineage>
        <taxon>Eukaryota</taxon>
        <taxon>Metazoa</taxon>
        <taxon>Ecdysozoa</taxon>
        <taxon>Arthropoda</taxon>
        <taxon>Hexapoda</taxon>
        <taxon>Insecta</taxon>
        <taxon>Pterygota</taxon>
        <taxon>Neoptera</taxon>
        <taxon>Paraneoptera</taxon>
        <taxon>Thysanoptera</taxon>
        <taxon>Terebrantia</taxon>
        <taxon>Thripoidea</taxon>
        <taxon>Thripidae</taxon>
        <taxon>Megalurothrips</taxon>
    </lineage>
</organism>
<evidence type="ECO:0000256" key="2">
    <source>
        <dbReference type="ARBA" id="ARBA00004401"/>
    </source>
</evidence>
<dbReference type="PRINTS" id="PR00786">
    <property type="entry name" value="NEPRILYSIN"/>
</dbReference>
<keyword evidence="6" id="KW-0378">Hydrolase</keyword>
<dbReference type="GO" id="GO:0016485">
    <property type="term" value="P:protein processing"/>
    <property type="evidence" value="ECO:0007669"/>
    <property type="project" value="TreeGrafter"/>
</dbReference>
<dbReference type="PANTHER" id="PTHR11733">
    <property type="entry name" value="ZINC METALLOPROTEASE FAMILY M13 NEPRILYSIN-RELATED"/>
    <property type="match status" value="1"/>
</dbReference>
<gene>
    <name evidence="11" type="ORF">ONE63_001906</name>
</gene>
<dbReference type="GO" id="GO:0005886">
    <property type="term" value="C:plasma membrane"/>
    <property type="evidence" value="ECO:0007669"/>
    <property type="project" value="UniProtKB-SubCell"/>
</dbReference>
<evidence type="ECO:0000256" key="5">
    <source>
        <dbReference type="ARBA" id="ARBA00022723"/>
    </source>
</evidence>
<dbReference type="GO" id="GO:0046872">
    <property type="term" value="F:metal ion binding"/>
    <property type="evidence" value="ECO:0007669"/>
    <property type="project" value="UniProtKB-KW"/>
</dbReference>
<keyword evidence="12" id="KW-1185">Reference proteome</keyword>
<evidence type="ECO:0000313" key="12">
    <source>
        <dbReference type="Proteomes" id="UP001075354"/>
    </source>
</evidence>
<evidence type="ECO:0000313" key="11">
    <source>
        <dbReference type="EMBL" id="KAJ1522749.1"/>
    </source>
</evidence>
<comment type="caution">
    <text evidence="11">The sequence shown here is derived from an EMBL/GenBank/DDBJ whole genome shotgun (WGS) entry which is preliminary data.</text>
</comment>
<dbReference type="SUPFAM" id="SSF55486">
    <property type="entry name" value="Metalloproteases ('zincins'), catalytic domain"/>
    <property type="match status" value="1"/>
</dbReference>
<evidence type="ECO:0000256" key="1">
    <source>
        <dbReference type="ARBA" id="ARBA00001947"/>
    </source>
</evidence>
<dbReference type="CDD" id="cd08662">
    <property type="entry name" value="M13"/>
    <property type="match status" value="1"/>
</dbReference>
<dbReference type="InterPro" id="IPR042089">
    <property type="entry name" value="Peptidase_M13_dom_2"/>
</dbReference>
<evidence type="ECO:0000256" key="3">
    <source>
        <dbReference type="ARBA" id="ARBA00007357"/>
    </source>
</evidence>
<dbReference type="PANTHER" id="PTHR11733:SF133">
    <property type="entry name" value="PHOSPHATE-REGULATING NEUTRAL ENDOPEPTIDASE PHEX"/>
    <property type="match status" value="1"/>
</dbReference>
<proteinExistence type="inferred from homology"/>
<reference evidence="11" key="1">
    <citation type="submission" date="2022-12" db="EMBL/GenBank/DDBJ databases">
        <title>Chromosome-level genome assembly of the bean flower thrips Megalurothrips usitatus.</title>
        <authorList>
            <person name="Ma L."/>
            <person name="Liu Q."/>
            <person name="Li H."/>
            <person name="Cai W."/>
        </authorList>
    </citation>
    <scope>NUCLEOTIDE SEQUENCE</scope>
    <source>
        <strain evidence="11">Cailab_2022a</strain>
    </source>
</reference>
<comment type="cofactor">
    <cofactor evidence="1">
        <name>Zn(2+)</name>
        <dbReference type="ChEBI" id="CHEBI:29105"/>
    </cofactor>
</comment>
<keyword evidence="4" id="KW-0645">Protease</keyword>
<evidence type="ECO:0000259" key="10">
    <source>
        <dbReference type="Pfam" id="PF05649"/>
    </source>
</evidence>
<accession>A0AAV7XGN8</accession>
<comment type="subcellular location">
    <subcellularLocation>
        <location evidence="2">Cell membrane</location>
        <topology evidence="2">Single-pass type II membrane protein</topology>
    </subcellularLocation>
</comment>
<evidence type="ECO:0000256" key="7">
    <source>
        <dbReference type="ARBA" id="ARBA00022833"/>
    </source>
</evidence>